<proteinExistence type="predicted"/>
<dbReference type="InterPro" id="IPR011004">
    <property type="entry name" value="Trimer_LpxA-like_sf"/>
</dbReference>
<name>A0A444VVV9_9FLAO</name>
<dbReference type="InterPro" id="IPR051159">
    <property type="entry name" value="Hexapeptide_acetyltransf"/>
</dbReference>
<protein>
    <submittedName>
        <fullName evidence="1">Putative lipopolysaccharide biosynthesis O-acetyl transferase</fullName>
    </submittedName>
</protein>
<dbReference type="SUPFAM" id="SSF51161">
    <property type="entry name" value="Trimeric LpxA-like enzymes"/>
    <property type="match status" value="1"/>
</dbReference>
<dbReference type="OrthoDB" id="9801697at2"/>
<dbReference type="InterPro" id="IPR001451">
    <property type="entry name" value="Hexapep"/>
</dbReference>
<dbReference type="Gene3D" id="2.160.10.10">
    <property type="entry name" value="Hexapeptide repeat proteins"/>
    <property type="match status" value="1"/>
</dbReference>
<keyword evidence="1" id="KW-0808">Transferase</keyword>
<gene>
    <name evidence="1" type="ORF">NU08_3065</name>
</gene>
<dbReference type="EMBL" id="JUIV01000012">
    <property type="protein sequence ID" value="RYJ37851.1"/>
    <property type="molecule type" value="Genomic_DNA"/>
</dbReference>
<dbReference type="PANTHER" id="PTHR23416">
    <property type="entry name" value="SIALIC ACID SYNTHASE-RELATED"/>
    <property type="match status" value="1"/>
</dbReference>
<accession>A0A444VVV9</accession>
<comment type="caution">
    <text evidence="1">The sequence shown here is derived from an EMBL/GenBank/DDBJ whole genome shotgun (WGS) entry which is preliminary data.</text>
</comment>
<reference evidence="1 2" key="1">
    <citation type="submission" date="2014-12" db="EMBL/GenBank/DDBJ databases">
        <title>Genome sequence of Flavobacterium anhuiense RCM74.</title>
        <authorList>
            <person name="Kim J.F."/>
            <person name="Song J.Y."/>
            <person name="Kwak M.-J."/>
            <person name="Lee S.-W."/>
        </authorList>
    </citation>
    <scope>NUCLEOTIDE SEQUENCE [LARGE SCALE GENOMIC DNA]</scope>
    <source>
        <strain evidence="1 2">RCM74</strain>
    </source>
</reference>
<dbReference type="Pfam" id="PF00132">
    <property type="entry name" value="Hexapep"/>
    <property type="match status" value="1"/>
</dbReference>
<organism evidence="1 2">
    <name type="scientific">Flavobacterium anhuiense</name>
    <dbReference type="NCBI Taxonomy" id="459526"/>
    <lineage>
        <taxon>Bacteria</taxon>
        <taxon>Pseudomonadati</taxon>
        <taxon>Bacteroidota</taxon>
        <taxon>Flavobacteriia</taxon>
        <taxon>Flavobacteriales</taxon>
        <taxon>Flavobacteriaceae</taxon>
        <taxon>Flavobacterium</taxon>
    </lineage>
</organism>
<evidence type="ECO:0000313" key="1">
    <source>
        <dbReference type="EMBL" id="RYJ37851.1"/>
    </source>
</evidence>
<sequence>MIFKIFWFLRGILYMPFLGKYGFPSYIGKPIYIGNFHRIFLAKRVRIFPGSRIEVVNNESSIFFKENISIGQNFHVTSAGQLIIGKDTTIAENVMITNIDHEYKEIGVHILKQPLIFKETKIGENCFIGFGSVIQAGTILGNHCIVGSNSVVRGSFPDHCVIVGVPARIVKRYNLSKKVWDRTNPDGTFIEN</sequence>
<dbReference type="AlphaFoldDB" id="A0A444VVV9"/>
<dbReference type="CDD" id="cd04647">
    <property type="entry name" value="LbH_MAT_like"/>
    <property type="match status" value="1"/>
</dbReference>
<dbReference type="PANTHER" id="PTHR23416:SF78">
    <property type="entry name" value="LIPOPOLYSACCHARIDE BIOSYNTHESIS O-ACETYL TRANSFERASE WBBJ-RELATED"/>
    <property type="match status" value="1"/>
</dbReference>
<dbReference type="Proteomes" id="UP000290433">
    <property type="component" value="Unassembled WGS sequence"/>
</dbReference>
<dbReference type="GO" id="GO:0016740">
    <property type="term" value="F:transferase activity"/>
    <property type="evidence" value="ECO:0007669"/>
    <property type="project" value="UniProtKB-KW"/>
</dbReference>
<dbReference type="RefSeq" id="WP_129747936.1">
    <property type="nucleotide sequence ID" value="NZ_JUIV01000012.1"/>
</dbReference>
<evidence type="ECO:0000313" key="2">
    <source>
        <dbReference type="Proteomes" id="UP000290433"/>
    </source>
</evidence>